<evidence type="ECO:0000256" key="1">
    <source>
        <dbReference type="ARBA" id="ARBA00022801"/>
    </source>
</evidence>
<dbReference type="Pfam" id="PF02018">
    <property type="entry name" value="CBM_4_9"/>
    <property type="match status" value="1"/>
</dbReference>
<dbReference type="GO" id="GO:0016798">
    <property type="term" value="F:hydrolase activity, acting on glycosyl bonds"/>
    <property type="evidence" value="ECO:0007669"/>
    <property type="project" value="InterPro"/>
</dbReference>
<evidence type="ECO:0000259" key="3">
    <source>
        <dbReference type="Pfam" id="PF02018"/>
    </source>
</evidence>
<keyword evidence="2" id="KW-0732">Signal</keyword>
<reference evidence="4 5" key="1">
    <citation type="submission" date="2016-01" db="EMBL/GenBank/DDBJ databases">
        <title>Biosynthesis of antibiotic leucinostatins and their inhibition on Phytophthora in bio-control Purpureocillium lilacinum.</title>
        <authorList>
            <person name="Wang G."/>
            <person name="Liu Z."/>
            <person name="Lin R."/>
            <person name="Li E."/>
            <person name="Mao Z."/>
            <person name="Ling J."/>
            <person name="Yin W."/>
            <person name="Xie B."/>
        </authorList>
    </citation>
    <scope>NUCLEOTIDE SEQUENCE [LARGE SCALE GENOMIC DNA]</scope>
    <source>
        <strain evidence="4">PLBJ-1</strain>
    </source>
</reference>
<dbReference type="AlphaFoldDB" id="A0A179GYS5"/>
<dbReference type="EMBL" id="LSBH01000003">
    <property type="protein sequence ID" value="OAQ82443.1"/>
    <property type="molecule type" value="Genomic_DNA"/>
</dbReference>
<evidence type="ECO:0000256" key="2">
    <source>
        <dbReference type="SAM" id="SignalP"/>
    </source>
</evidence>
<evidence type="ECO:0000313" key="4">
    <source>
        <dbReference type="EMBL" id="OAQ82443.1"/>
    </source>
</evidence>
<feature type="chain" id="PRO_5008103137" evidence="2">
    <location>
        <begin position="21"/>
        <end position="361"/>
    </location>
</feature>
<name>A0A179GYS5_PURLI</name>
<comment type="caution">
    <text evidence="4">The sequence shown here is derived from an EMBL/GenBank/DDBJ whole genome shotgun (WGS) entry which is preliminary data.</text>
</comment>
<accession>A0A179GYS5</accession>
<dbReference type="InterPro" id="IPR008979">
    <property type="entry name" value="Galactose-bd-like_sf"/>
</dbReference>
<gene>
    <name evidence="4" type="ORF">VFPBJ_05027</name>
</gene>
<proteinExistence type="predicted"/>
<feature type="signal peptide" evidence="2">
    <location>
        <begin position="1"/>
        <end position="20"/>
    </location>
</feature>
<dbReference type="Gene3D" id="2.60.120.260">
    <property type="entry name" value="Galactose-binding domain-like"/>
    <property type="match status" value="1"/>
</dbReference>
<organism evidence="4 5">
    <name type="scientific">Purpureocillium lilacinum</name>
    <name type="common">Paecilomyces lilacinus</name>
    <dbReference type="NCBI Taxonomy" id="33203"/>
    <lineage>
        <taxon>Eukaryota</taxon>
        <taxon>Fungi</taxon>
        <taxon>Dikarya</taxon>
        <taxon>Ascomycota</taxon>
        <taxon>Pezizomycotina</taxon>
        <taxon>Sordariomycetes</taxon>
        <taxon>Hypocreomycetidae</taxon>
        <taxon>Hypocreales</taxon>
        <taxon>Ophiocordycipitaceae</taxon>
        <taxon>Purpureocillium</taxon>
    </lineage>
</organism>
<sequence>MLRSLATLYAGLCAVRVASASPVELNGRADTCNRDNLLRCFVDKRYSAQASAYCGQLTPYTTTVATVTATTTTTAYESSVVSTESQTLTSTTTVYTATVPSATVTVTRGYAPAGKVKRDGAPAQPPSCATSGAYPAARITSACACIDVPASTVSVTYTAGTATVTATSVVPLTTTATVTEWVTTSTATTSGAATVTVDPPTPTNLISNPGFERGLEGWSWYNNNPNGWSGSVVGTNAADGSYTNAMSVTNTQYLGFGDLRTSVPFTLDAGRTYRWSFQTRNSQGRDPAGNIYVSIQSDGYGVASSSATGGQAIGNGWYQYQGTFTVSSSLAGPKGVFVLGETRSQSAITWYFDNCVVIATN</sequence>
<feature type="domain" description="CBM-cenC" evidence="3">
    <location>
        <begin position="204"/>
        <end position="329"/>
    </location>
</feature>
<dbReference type="Proteomes" id="UP000078240">
    <property type="component" value="Unassembled WGS sequence"/>
</dbReference>
<protein>
    <submittedName>
        <fullName evidence="4">Carbohydrate binding domain-containing protein</fullName>
    </submittedName>
</protein>
<dbReference type="InterPro" id="IPR003305">
    <property type="entry name" value="CenC_carb-bd"/>
</dbReference>
<dbReference type="SUPFAM" id="SSF49785">
    <property type="entry name" value="Galactose-binding domain-like"/>
    <property type="match status" value="1"/>
</dbReference>
<evidence type="ECO:0000313" key="5">
    <source>
        <dbReference type="Proteomes" id="UP000078240"/>
    </source>
</evidence>
<keyword evidence="1" id="KW-0378">Hydrolase</keyword>